<dbReference type="InterPro" id="IPR043502">
    <property type="entry name" value="DNA/RNA_pol_sf"/>
</dbReference>
<accession>A0AAQ3UGB2</accession>
<dbReference type="SUPFAM" id="SSF56672">
    <property type="entry name" value="DNA/RNA polymerases"/>
    <property type="match status" value="1"/>
</dbReference>
<dbReference type="PANTHER" id="PTHR37984:SF5">
    <property type="entry name" value="PROTEIN NYNRIN-LIKE"/>
    <property type="match status" value="1"/>
</dbReference>
<dbReference type="Proteomes" id="UP001341281">
    <property type="component" value="Chromosome 08"/>
</dbReference>
<name>A0AAQ3UGB2_PASNO</name>
<evidence type="ECO:0000313" key="4">
    <source>
        <dbReference type="Proteomes" id="UP001341281"/>
    </source>
</evidence>
<dbReference type="Pfam" id="PF24626">
    <property type="entry name" value="SH3_Tf2-1"/>
    <property type="match status" value="1"/>
</dbReference>
<keyword evidence="4" id="KW-1185">Reference proteome</keyword>
<dbReference type="AlphaFoldDB" id="A0AAQ3UGB2"/>
<dbReference type="InterPro" id="IPR005162">
    <property type="entry name" value="Retrotrans_gag_dom"/>
</dbReference>
<evidence type="ECO:0000313" key="3">
    <source>
        <dbReference type="EMBL" id="WVZ91174.1"/>
    </source>
</evidence>
<dbReference type="EMBL" id="CP144752">
    <property type="protein sequence ID" value="WVZ91174.1"/>
    <property type="molecule type" value="Genomic_DNA"/>
</dbReference>
<feature type="compositionally biased region" description="Polar residues" evidence="1">
    <location>
        <begin position="248"/>
        <end position="258"/>
    </location>
</feature>
<dbReference type="Pfam" id="PF03732">
    <property type="entry name" value="Retrotrans_gag"/>
    <property type="match status" value="1"/>
</dbReference>
<evidence type="ECO:0000256" key="1">
    <source>
        <dbReference type="SAM" id="MobiDB-lite"/>
    </source>
</evidence>
<dbReference type="InterPro" id="IPR012337">
    <property type="entry name" value="RNaseH-like_sf"/>
</dbReference>
<dbReference type="PANTHER" id="PTHR37984">
    <property type="entry name" value="PROTEIN CBG26694"/>
    <property type="match status" value="1"/>
</dbReference>
<gene>
    <name evidence="3" type="ORF">U9M48_037379</name>
</gene>
<evidence type="ECO:0000259" key="2">
    <source>
        <dbReference type="PROSITE" id="PS50994"/>
    </source>
</evidence>
<dbReference type="PROSITE" id="PS50994">
    <property type="entry name" value="INTEGRASE"/>
    <property type="match status" value="1"/>
</dbReference>
<dbReference type="InterPro" id="IPR056924">
    <property type="entry name" value="SH3_Tf2-1"/>
</dbReference>
<dbReference type="InterPro" id="IPR036397">
    <property type="entry name" value="RNaseH_sf"/>
</dbReference>
<organism evidence="3 4">
    <name type="scientific">Paspalum notatum var. saurae</name>
    <dbReference type="NCBI Taxonomy" id="547442"/>
    <lineage>
        <taxon>Eukaryota</taxon>
        <taxon>Viridiplantae</taxon>
        <taxon>Streptophyta</taxon>
        <taxon>Embryophyta</taxon>
        <taxon>Tracheophyta</taxon>
        <taxon>Spermatophyta</taxon>
        <taxon>Magnoliopsida</taxon>
        <taxon>Liliopsida</taxon>
        <taxon>Poales</taxon>
        <taxon>Poaceae</taxon>
        <taxon>PACMAD clade</taxon>
        <taxon>Panicoideae</taxon>
        <taxon>Andropogonodae</taxon>
        <taxon>Paspaleae</taxon>
        <taxon>Paspalinae</taxon>
        <taxon>Paspalum</taxon>
    </lineage>
</organism>
<protein>
    <recommendedName>
        <fullName evidence="2">Integrase catalytic domain-containing protein</fullName>
    </recommendedName>
</protein>
<dbReference type="InterPro" id="IPR050951">
    <property type="entry name" value="Retrovirus_Pol_polyprotein"/>
</dbReference>
<proteinExistence type="predicted"/>
<feature type="region of interest" description="Disordered" evidence="1">
    <location>
        <begin position="240"/>
        <end position="275"/>
    </location>
</feature>
<dbReference type="InterPro" id="IPR001584">
    <property type="entry name" value="Integrase_cat-core"/>
</dbReference>
<reference evidence="3 4" key="1">
    <citation type="submission" date="2024-02" db="EMBL/GenBank/DDBJ databases">
        <title>High-quality chromosome-scale genome assembly of Pensacola bahiagrass (Paspalum notatum Flugge var. saurae).</title>
        <authorList>
            <person name="Vega J.M."/>
            <person name="Podio M."/>
            <person name="Orjuela J."/>
            <person name="Siena L.A."/>
            <person name="Pessino S.C."/>
            <person name="Combes M.C."/>
            <person name="Mariac C."/>
            <person name="Albertini E."/>
            <person name="Pupilli F."/>
            <person name="Ortiz J.P.A."/>
            <person name="Leblanc O."/>
        </authorList>
    </citation>
    <scope>NUCLEOTIDE SEQUENCE [LARGE SCALE GENOMIC DNA]</scope>
    <source>
        <strain evidence="3">R1</strain>
        <tissue evidence="3">Leaf</tissue>
    </source>
</reference>
<feature type="region of interest" description="Disordered" evidence="1">
    <location>
        <begin position="1"/>
        <end position="25"/>
    </location>
</feature>
<dbReference type="GO" id="GO:0003676">
    <property type="term" value="F:nucleic acid binding"/>
    <property type="evidence" value="ECO:0007669"/>
    <property type="project" value="InterPro"/>
</dbReference>
<dbReference type="GO" id="GO:0015074">
    <property type="term" value="P:DNA integration"/>
    <property type="evidence" value="ECO:0007669"/>
    <property type="project" value="InterPro"/>
</dbReference>
<sequence>MSNPPGNGSGHGEHDGDGRLPDPPNVTLVDVLMRAEANRQDQNRLLQTLIENLGQRGGDGGHQRRGYDAFSRLDPPIFKVTKDPLDADHWIRIIEQKFGLIECDDYDKVTFAAHQLHDAAGAWWQGYLTQQERGHRVDWAEFKVAFRAHHIPAGLMELKANEFHNLKQGNKSVMEYTNAFNYLSQYALVEVSSDPKKRHRYFQGLSLRMQDKLSMASYDSYNALVSLAIKAESKMLELDAETRKRASPSPQSGGTSVQRPRMGATPPPRVPGYGAPQPMWMVRNQGPQGVAVDPSKVKEVLDCDRPQTVTEIRSFLGLAGYYRRFIGNFSKIAKPMTELTKKNVKFEWSPEYLYLTRIVCLHGVPITIVSDRGSQFTSKFWKALYEAMGTNLHHSTAYHPQTGGQTERVNQILEDMLRACAIEYSESWDKCLPFAEFSYNNSYQASIGMSPFEMLYGRNCRTPVTWSESGERQHFGPDLVLEAEEKVRLIQERLHTAQVRQKHYTDRRRREFSFEQGDYVYLKVTTFKGTKRFQEKGKLAPRFIGPFMILEKIGQVAYRLDLPSSLSSIHLVFHVSQLRKCIQVPTEVANLEEMDLQPNLVYQEHPIRILDQAECKTHNKVTKFVKVQWSRHPKCEATWKQEDRLRQSYPDLFIEL</sequence>
<feature type="compositionally biased region" description="Basic and acidic residues" evidence="1">
    <location>
        <begin position="11"/>
        <end position="20"/>
    </location>
</feature>
<dbReference type="FunFam" id="3.30.70.270:FF:000020">
    <property type="entry name" value="Transposon Tf2-6 polyprotein-like Protein"/>
    <property type="match status" value="1"/>
</dbReference>
<feature type="domain" description="Integrase catalytic" evidence="2">
    <location>
        <begin position="290"/>
        <end position="459"/>
    </location>
</feature>
<dbReference type="SUPFAM" id="SSF53098">
    <property type="entry name" value="Ribonuclease H-like"/>
    <property type="match status" value="1"/>
</dbReference>
<dbReference type="Gene3D" id="3.30.420.10">
    <property type="entry name" value="Ribonuclease H-like superfamily/Ribonuclease H"/>
    <property type="match status" value="1"/>
</dbReference>